<organism evidence="2 3">
    <name type="scientific">Acinetobacter phage WCHABP12</name>
    <dbReference type="NCBI Taxonomy" id="1965454"/>
    <lineage>
        <taxon>Viruses</taxon>
        <taxon>Duplodnaviria</taxon>
        <taxon>Heunggongvirae</taxon>
        <taxon>Uroviricota</taxon>
        <taxon>Caudoviricetes</taxon>
        <taxon>Obolenskvirus</taxon>
        <taxon>Obolenskvirus WCHABP12</taxon>
    </lineage>
</organism>
<proteinExistence type="predicted"/>
<gene>
    <name evidence="2" type="ORF">ABP12_00019</name>
</gene>
<dbReference type="OrthoDB" id="13971at10239"/>
<name>A0A1V0DZ63_9CAUD</name>
<dbReference type="Gene3D" id="1.10.530.10">
    <property type="match status" value="1"/>
</dbReference>
<feature type="domain" description="Glycoside hydrolase family 19 catalytic" evidence="1">
    <location>
        <begin position="88"/>
        <end position="139"/>
    </location>
</feature>
<dbReference type="EMBL" id="KY670595">
    <property type="protein sequence ID" value="ARB06760.1"/>
    <property type="molecule type" value="Genomic_DNA"/>
</dbReference>
<evidence type="ECO:0000313" key="3">
    <source>
        <dbReference type="Proteomes" id="UP000221758"/>
    </source>
</evidence>
<dbReference type="GO" id="GO:0016998">
    <property type="term" value="P:cell wall macromolecule catabolic process"/>
    <property type="evidence" value="ECO:0007669"/>
    <property type="project" value="InterPro"/>
</dbReference>
<protein>
    <submittedName>
        <fullName evidence="2">Putative endolysin</fullName>
    </submittedName>
</protein>
<dbReference type="SUPFAM" id="SSF53955">
    <property type="entry name" value="Lysozyme-like"/>
    <property type="match status" value="1"/>
</dbReference>
<dbReference type="Proteomes" id="UP000221758">
    <property type="component" value="Segment"/>
</dbReference>
<sequence length="202" mass="23200">MKMTKGGFAILRDSLGRLTESQVSEINFIVDAMDKDKSISYSQGAYVLATTWWETAKTMLPISEYGKGKGRPYGTWYKNSKGQLYTFKDGSKNSVYLFDEFSHLYYGRGYVQLTWQSNYEKASKKLGHDFLSNPDDVMKKEYAIQILLTGMKEGWFTGKKLSDYIYQSKKDYVSARRIINGSDKAQKIAEISLIFERALRSL</sequence>
<evidence type="ECO:0000313" key="2">
    <source>
        <dbReference type="EMBL" id="ARB06760.1"/>
    </source>
</evidence>
<dbReference type="Pfam" id="PF00182">
    <property type="entry name" value="Glyco_hydro_19"/>
    <property type="match status" value="1"/>
</dbReference>
<reference evidence="2 3" key="1">
    <citation type="submission" date="2017-02" db="EMBL/GenBank/DDBJ databases">
        <title>The complete genome of Acinetobacter Baumannii phage WCHABP12.</title>
        <authorList>
            <person name="Zhou W."/>
            <person name="Feng Y."/>
            <person name="Zong Z."/>
        </authorList>
    </citation>
    <scope>NUCLEOTIDE SEQUENCE [LARGE SCALE GENOMIC DNA]</scope>
</reference>
<dbReference type="InterPro" id="IPR023346">
    <property type="entry name" value="Lysozyme-like_dom_sf"/>
</dbReference>
<dbReference type="GO" id="GO:0004568">
    <property type="term" value="F:chitinase activity"/>
    <property type="evidence" value="ECO:0007669"/>
    <property type="project" value="InterPro"/>
</dbReference>
<dbReference type="InterPro" id="IPR000726">
    <property type="entry name" value="Glyco_hydro_19_cat"/>
</dbReference>
<keyword evidence="3" id="KW-1185">Reference proteome</keyword>
<dbReference type="GO" id="GO:0006032">
    <property type="term" value="P:chitin catabolic process"/>
    <property type="evidence" value="ECO:0007669"/>
    <property type="project" value="InterPro"/>
</dbReference>
<evidence type="ECO:0000259" key="1">
    <source>
        <dbReference type="Pfam" id="PF00182"/>
    </source>
</evidence>
<accession>A0A1V0DZ63</accession>